<keyword evidence="3" id="KW-1185">Reference proteome</keyword>
<evidence type="ECO:0000256" key="1">
    <source>
        <dbReference type="SAM" id="SignalP"/>
    </source>
</evidence>
<name>A0ABR8VCI5_9BACT</name>
<protein>
    <submittedName>
        <fullName evidence="2">DUF4251 domain-containing protein</fullName>
    </submittedName>
</protein>
<proteinExistence type="predicted"/>
<evidence type="ECO:0000313" key="2">
    <source>
        <dbReference type="EMBL" id="MBD8002473.1"/>
    </source>
</evidence>
<evidence type="ECO:0000313" key="3">
    <source>
        <dbReference type="Proteomes" id="UP000616346"/>
    </source>
</evidence>
<dbReference type="Gene3D" id="2.40.128.410">
    <property type="match status" value="1"/>
</dbReference>
<dbReference type="RefSeq" id="WP_178256099.1">
    <property type="nucleotide sequence ID" value="NZ_JACSPQ010000010.1"/>
</dbReference>
<dbReference type="Proteomes" id="UP000616346">
    <property type="component" value="Unassembled WGS sequence"/>
</dbReference>
<dbReference type="Pfam" id="PF14059">
    <property type="entry name" value="DUF4251"/>
    <property type="match status" value="1"/>
</dbReference>
<comment type="caution">
    <text evidence="2">The sequence shown here is derived from an EMBL/GenBank/DDBJ whole genome shotgun (WGS) entry which is preliminary data.</text>
</comment>
<gene>
    <name evidence="2" type="ORF">H9626_09650</name>
</gene>
<sequence length="184" mass="20082">MKRLVSMMVLALFVMVGHIQAQEERELTREEKKAMQEHLDSLLYVEAEQAINQKAFTLEADKVVFKYGQTAYVSSNTNFVAVSGDEAVVQIAFNIPASGFNGLGGITVEGSVSGYEIRKDKKGNLYVSMNVMGTGISARVDINVLKGSNQASVTVTPNFNSNRLTLNGVVLPTERSNVFKGRSL</sequence>
<feature type="chain" id="PRO_5047130886" evidence="1">
    <location>
        <begin position="22"/>
        <end position="184"/>
    </location>
</feature>
<dbReference type="InterPro" id="IPR025347">
    <property type="entry name" value="DUF4251"/>
</dbReference>
<accession>A0ABR8VCI5</accession>
<feature type="signal peptide" evidence="1">
    <location>
        <begin position="1"/>
        <end position="21"/>
    </location>
</feature>
<reference evidence="2 3" key="1">
    <citation type="submission" date="2020-08" db="EMBL/GenBank/DDBJ databases">
        <title>A Genomic Blueprint of the Chicken Gut Microbiome.</title>
        <authorList>
            <person name="Gilroy R."/>
            <person name="Ravi A."/>
            <person name="Getino M."/>
            <person name="Pursley I."/>
            <person name="Horton D.L."/>
            <person name="Alikhan N.-F."/>
            <person name="Baker D."/>
            <person name="Gharbi K."/>
            <person name="Hall N."/>
            <person name="Watson M."/>
            <person name="Adriaenssens E.M."/>
            <person name="Foster-Nyarko E."/>
            <person name="Jarju S."/>
            <person name="Secka A."/>
            <person name="Antonio M."/>
            <person name="Oren A."/>
            <person name="Chaudhuri R."/>
            <person name="La Ragione R.M."/>
            <person name="Hildebrand F."/>
            <person name="Pallen M.J."/>
        </authorList>
    </citation>
    <scope>NUCLEOTIDE SEQUENCE [LARGE SCALE GENOMIC DNA]</scope>
    <source>
        <strain evidence="2 3">Sa1YUN3</strain>
    </source>
</reference>
<keyword evidence="1" id="KW-0732">Signal</keyword>
<dbReference type="EMBL" id="JACSPQ010000010">
    <property type="protein sequence ID" value="MBD8002473.1"/>
    <property type="molecule type" value="Genomic_DNA"/>
</dbReference>
<organism evidence="2 3">
    <name type="scientific">Phocaeicola faecium</name>
    <dbReference type="NCBI Taxonomy" id="2762213"/>
    <lineage>
        <taxon>Bacteria</taxon>
        <taxon>Pseudomonadati</taxon>
        <taxon>Bacteroidota</taxon>
        <taxon>Bacteroidia</taxon>
        <taxon>Bacteroidales</taxon>
        <taxon>Bacteroidaceae</taxon>
        <taxon>Phocaeicola</taxon>
    </lineage>
</organism>